<feature type="binding site" evidence="2">
    <location>
        <position position="159"/>
    </location>
    <ligand>
        <name>CoA</name>
        <dbReference type="ChEBI" id="CHEBI:57287"/>
    </ligand>
</feature>
<keyword evidence="3" id="KW-0479">Metal-binding</keyword>
<evidence type="ECO:0000259" key="4">
    <source>
        <dbReference type="Pfam" id="PF01648"/>
    </source>
</evidence>
<feature type="domain" description="4'-phosphopantetheinyl transferase" evidence="4">
    <location>
        <begin position="109"/>
        <end position="187"/>
    </location>
</feature>
<accession>A0A318HPZ6</accession>
<protein>
    <submittedName>
        <fullName evidence="6">4'-phosphopantetheinyl transferase EntD</fullName>
    </submittedName>
</protein>
<dbReference type="InterPro" id="IPR003542">
    <property type="entry name" value="Enbac_synth_compD-like"/>
</dbReference>
<dbReference type="PANTHER" id="PTHR38096:SF1">
    <property type="entry name" value="ENTEROBACTIN SYNTHASE COMPONENT D"/>
    <property type="match status" value="1"/>
</dbReference>
<feature type="binding site" evidence="2">
    <location>
        <position position="169"/>
    </location>
    <ligand>
        <name>CoA</name>
        <dbReference type="ChEBI" id="CHEBI:57287"/>
    </ligand>
</feature>
<feature type="binding site" evidence="2">
    <location>
        <position position="113"/>
    </location>
    <ligand>
        <name>CoA</name>
        <dbReference type="ChEBI" id="CHEBI:57287"/>
    </ligand>
</feature>
<feature type="binding site" evidence="3">
    <location>
        <position position="115"/>
    </location>
    <ligand>
        <name>Mg(2+)</name>
        <dbReference type="ChEBI" id="CHEBI:18420"/>
    </ligand>
</feature>
<dbReference type="PRINTS" id="PR01399">
    <property type="entry name" value="ENTSNTHTASED"/>
</dbReference>
<dbReference type="Pfam" id="PF17837">
    <property type="entry name" value="4PPT_N"/>
    <property type="match status" value="1"/>
</dbReference>
<name>A0A318HPZ6_9MYCO</name>
<dbReference type="RefSeq" id="WP_110314719.1">
    <property type="nucleotide sequence ID" value="NZ_QJJU01000002.1"/>
</dbReference>
<dbReference type="EMBL" id="QJJU01000002">
    <property type="protein sequence ID" value="PXX12068.1"/>
    <property type="molecule type" value="Genomic_DNA"/>
</dbReference>
<dbReference type="Pfam" id="PF01648">
    <property type="entry name" value="ACPS"/>
    <property type="match status" value="1"/>
</dbReference>
<reference evidence="6 7" key="2">
    <citation type="submission" date="2018-06" db="EMBL/GenBank/DDBJ databases">
        <title>Sequencing of bacterial isolates from soil warming experiment in Harvard Forest, Massachusetts, USA.</title>
        <authorList>
            <person name="Deangelis K.PhD."/>
        </authorList>
    </citation>
    <scope>NUCLEOTIDE SEQUENCE [LARGE SCALE GENOMIC DNA]</scope>
    <source>
        <strain evidence="6 7">GAS496</strain>
    </source>
</reference>
<feature type="binding site" evidence="2">
    <location>
        <position position="155"/>
    </location>
    <ligand>
        <name>CoA</name>
        <dbReference type="ChEBI" id="CHEBI:57287"/>
    </ligand>
</feature>
<dbReference type="GO" id="GO:0009239">
    <property type="term" value="P:enterobactin biosynthetic process"/>
    <property type="evidence" value="ECO:0007669"/>
    <property type="project" value="InterPro"/>
</dbReference>
<sequence>MTIVATLLSGVLPGVDALAAAELYDDPPDLTPLPEEEPLIAKSVAKRRNEFITVRYCARQALGELGVAPVPILKGDKGEPCWPDGVVGSLTHCTGYRGAAVGMRAEVRSVGIDAEPHDVLPNGVLDAVSLPKERAELQAMPAALHWDRILFCAKEATYKAWFPLTHRWLGFEDAHITFEVDGSGTGGRFESRILIDPAAEFGPPLETLSGRWSVRDGLVLTAIVL</sequence>
<feature type="binding site" evidence="2">
    <location>
        <position position="55"/>
    </location>
    <ligand>
        <name>CoA</name>
        <dbReference type="ChEBI" id="CHEBI:57287"/>
    </ligand>
</feature>
<dbReference type="InterPro" id="IPR008278">
    <property type="entry name" value="4-PPantetheinyl_Trfase_dom"/>
</dbReference>
<dbReference type="Gene3D" id="3.90.470.20">
    <property type="entry name" value="4'-phosphopantetheinyl transferase domain"/>
    <property type="match status" value="1"/>
</dbReference>
<evidence type="ECO:0000259" key="5">
    <source>
        <dbReference type="Pfam" id="PF17837"/>
    </source>
</evidence>
<proteinExistence type="predicted"/>
<dbReference type="OrthoDB" id="8210607at2"/>
<dbReference type="GO" id="GO:0008897">
    <property type="term" value="F:holo-[acyl-carrier-protein] synthase activity"/>
    <property type="evidence" value="ECO:0007669"/>
    <property type="project" value="InterPro"/>
</dbReference>
<feature type="binding site" evidence="3">
    <location>
        <position position="113"/>
    </location>
    <ligand>
        <name>Mg(2+)</name>
        <dbReference type="ChEBI" id="CHEBI:18420"/>
    </ligand>
</feature>
<evidence type="ECO:0000256" key="3">
    <source>
        <dbReference type="PIRSR" id="PIRSR603542-2"/>
    </source>
</evidence>
<evidence type="ECO:0000313" key="7">
    <source>
        <dbReference type="Proteomes" id="UP000247781"/>
    </source>
</evidence>
<keyword evidence="3" id="KW-0460">Magnesium</keyword>
<keyword evidence="1 6" id="KW-0808">Transferase</keyword>
<comment type="caution">
    <text evidence="6">The sequence shown here is derived from an EMBL/GenBank/DDBJ whole genome shotgun (WGS) entry which is preliminary data.</text>
</comment>
<reference evidence="7" key="1">
    <citation type="submission" date="2018-05" db="EMBL/GenBank/DDBJ databases">
        <authorList>
            <person name="Deangelis K."/>
            <person name="Huntemann M."/>
            <person name="Clum A."/>
            <person name="Pillay M."/>
            <person name="Palaniappan K."/>
            <person name="Varghese N."/>
            <person name="Mikhailova N."/>
            <person name="Stamatis D."/>
            <person name="Reddy T."/>
            <person name="Daum C."/>
            <person name="Shapiro N."/>
            <person name="Ivanova N."/>
            <person name="Kyrpides N."/>
            <person name="Woyke T."/>
        </authorList>
    </citation>
    <scope>NUCLEOTIDE SEQUENCE [LARGE SCALE GENOMIC DNA]</scope>
    <source>
        <strain evidence="7">GAS496</strain>
    </source>
</reference>
<dbReference type="GO" id="GO:0005886">
    <property type="term" value="C:plasma membrane"/>
    <property type="evidence" value="ECO:0007669"/>
    <property type="project" value="TreeGrafter"/>
</dbReference>
<feature type="binding site" evidence="2">
    <location>
        <begin position="91"/>
        <end position="92"/>
    </location>
    <ligand>
        <name>CoA</name>
        <dbReference type="ChEBI" id="CHEBI:57287"/>
    </ligand>
</feature>
<evidence type="ECO:0000256" key="2">
    <source>
        <dbReference type="PIRSR" id="PIRSR603542-1"/>
    </source>
</evidence>
<feature type="domain" description="4'-phosphopantetheinyl transferase N-terminal" evidence="5">
    <location>
        <begin position="35"/>
        <end position="101"/>
    </location>
</feature>
<comment type="cofactor">
    <cofactor evidence="3">
        <name>Mg(2+)</name>
        <dbReference type="ChEBI" id="CHEBI:18420"/>
    </cofactor>
</comment>
<gene>
    <name evidence="6" type="ORF">C8E89_102193</name>
</gene>
<dbReference type="SUPFAM" id="SSF56214">
    <property type="entry name" value="4'-phosphopantetheinyl transferase"/>
    <property type="match status" value="1"/>
</dbReference>
<dbReference type="GO" id="GO:0000287">
    <property type="term" value="F:magnesium ion binding"/>
    <property type="evidence" value="ECO:0007669"/>
    <property type="project" value="InterPro"/>
</dbReference>
<evidence type="ECO:0000313" key="6">
    <source>
        <dbReference type="EMBL" id="PXX12068.1"/>
    </source>
</evidence>
<feature type="binding site" evidence="3">
    <location>
        <position position="114"/>
    </location>
    <ligand>
        <name>Mg(2+)</name>
        <dbReference type="ChEBI" id="CHEBI:18420"/>
    </ligand>
</feature>
<keyword evidence="7" id="KW-1185">Reference proteome</keyword>
<organism evidence="6 7">
    <name type="scientific">Mycolicibacterium moriokaense</name>
    <dbReference type="NCBI Taxonomy" id="39691"/>
    <lineage>
        <taxon>Bacteria</taxon>
        <taxon>Bacillati</taxon>
        <taxon>Actinomycetota</taxon>
        <taxon>Actinomycetes</taxon>
        <taxon>Mycobacteriales</taxon>
        <taxon>Mycobacteriaceae</taxon>
        <taxon>Mycolicibacterium</taxon>
    </lineage>
</organism>
<dbReference type="InterPro" id="IPR037143">
    <property type="entry name" value="4-PPantetheinyl_Trfase_dom_sf"/>
</dbReference>
<dbReference type="AlphaFoldDB" id="A0A318HPZ6"/>
<dbReference type="InterPro" id="IPR041354">
    <property type="entry name" value="4PPT_N"/>
</dbReference>
<feature type="binding site" evidence="2">
    <location>
        <position position="47"/>
    </location>
    <ligand>
        <name>CoA</name>
        <dbReference type="ChEBI" id="CHEBI:57287"/>
    </ligand>
</feature>
<dbReference type="GO" id="GO:0009366">
    <property type="term" value="C:enterobactin synthetase complex"/>
    <property type="evidence" value="ECO:0007669"/>
    <property type="project" value="InterPro"/>
</dbReference>
<dbReference type="Proteomes" id="UP000247781">
    <property type="component" value="Unassembled WGS sequence"/>
</dbReference>
<evidence type="ECO:0000256" key="1">
    <source>
        <dbReference type="ARBA" id="ARBA00022679"/>
    </source>
</evidence>
<dbReference type="PANTHER" id="PTHR38096">
    <property type="entry name" value="ENTEROBACTIN SYNTHASE COMPONENT D"/>
    <property type="match status" value="1"/>
</dbReference>